<name>A0A6C0KDD6_9ZZZZ</name>
<sequence length="236" mass="27318">MANPIDLPEKKQVVTEDLGKICEKAVCLLIPCEFQGEYRYSLDKAMTLRNRLVPLTAELQGFLHTGRTDNLYDFSHSTDVTKKLSVKTNKTGWMVCPQGGQGTKKTFCEKFVLPVAAHTDPEAIKAFVLAETPRVLDIFMHSTFHCQTLYYNEPANLVQMIKQVTPIDWSAQLLKFSHLEKGKIWNESTTLYLNHNGNLITIGEFQNHKHRNCFKFRWQFKNLLDHFKNHFEIRTL</sequence>
<organism evidence="1">
    <name type="scientific">viral metagenome</name>
    <dbReference type="NCBI Taxonomy" id="1070528"/>
    <lineage>
        <taxon>unclassified sequences</taxon>
        <taxon>metagenomes</taxon>
        <taxon>organismal metagenomes</taxon>
    </lineage>
</organism>
<accession>A0A6C0KDD6</accession>
<protein>
    <submittedName>
        <fullName evidence="1">Uncharacterized protein</fullName>
    </submittedName>
</protein>
<evidence type="ECO:0000313" key="1">
    <source>
        <dbReference type="EMBL" id="QHU14214.1"/>
    </source>
</evidence>
<proteinExistence type="predicted"/>
<dbReference type="EMBL" id="MN740834">
    <property type="protein sequence ID" value="QHU14214.1"/>
    <property type="molecule type" value="Genomic_DNA"/>
</dbReference>
<dbReference type="AlphaFoldDB" id="A0A6C0KDD6"/>
<reference evidence="1" key="1">
    <citation type="journal article" date="2020" name="Nature">
        <title>Giant virus diversity and host interactions through global metagenomics.</title>
        <authorList>
            <person name="Schulz F."/>
            <person name="Roux S."/>
            <person name="Paez-Espino D."/>
            <person name="Jungbluth S."/>
            <person name="Walsh D.A."/>
            <person name="Denef V.J."/>
            <person name="McMahon K.D."/>
            <person name="Konstantinidis K.T."/>
            <person name="Eloe-Fadrosh E.A."/>
            <person name="Kyrpides N.C."/>
            <person name="Woyke T."/>
        </authorList>
    </citation>
    <scope>NUCLEOTIDE SEQUENCE</scope>
    <source>
        <strain evidence="1">GVMAG-S-1101182-85</strain>
    </source>
</reference>